<reference evidence="6 7" key="1">
    <citation type="submission" date="2018-06" db="EMBL/GenBank/DDBJ databases">
        <title>Genomic Encyclopedia of Type Strains, Phase IV (KMG-IV): sequencing the most valuable type-strain genomes for metagenomic binning, comparative biology and taxonomic classification.</title>
        <authorList>
            <person name="Goeker M."/>
        </authorList>
    </citation>
    <scope>NUCLEOTIDE SEQUENCE [LARGE SCALE GENOMIC DNA]</scope>
    <source>
        <strain evidence="6 7">DSM 18048</strain>
    </source>
</reference>
<evidence type="ECO:0000256" key="5">
    <source>
        <dbReference type="RuleBase" id="RU361187"/>
    </source>
</evidence>
<dbReference type="RefSeq" id="WP_211317901.1">
    <property type="nucleotide sequence ID" value="NZ_QJSX01000007.1"/>
</dbReference>
<accession>A0A318S7X8</accession>
<evidence type="ECO:0000256" key="3">
    <source>
        <dbReference type="ARBA" id="ARBA00022801"/>
    </source>
</evidence>
<dbReference type="SUPFAM" id="SSF75005">
    <property type="entry name" value="Arabinanase/levansucrase/invertase"/>
    <property type="match status" value="1"/>
</dbReference>
<keyword evidence="7" id="KW-1185">Reference proteome</keyword>
<protein>
    <submittedName>
        <fullName evidence="6">GH43 family beta-xylosidase</fullName>
    </submittedName>
</protein>
<name>A0A318S7X8_9DEIO</name>
<dbReference type="GO" id="GO:0004553">
    <property type="term" value="F:hydrolase activity, hydrolyzing O-glycosyl compounds"/>
    <property type="evidence" value="ECO:0007669"/>
    <property type="project" value="InterPro"/>
</dbReference>
<dbReference type="InterPro" id="IPR006710">
    <property type="entry name" value="Glyco_hydro_43"/>
</dbReference>
<dbReference type="InterPro" id="IPR023296">
    <property type="entry name" value="Glyco_hydro_beta-prop_sf"/>
</dbReference>
<evidence type="ECO:0000256" key="1">
    <source>
        <dbReference type="ARBA" id="ARBA00009865"/>
    </source>
</evidence>
<sequence length="370" mass="40654">MAAQESTSTRRARFHPLVSLGLTLTLASCATMPTPTMNAKVQAQGQLAIRNADPSVIRVNSTYYSVESDGNNIYSRAASSVDGLANSARTLIWSSPKNMPNVWAPELVRDAGTGRYYVYFASGDGGAGQRTYVTESTSPGSGYSNPVRMALPDDRWAIDATMFTYNNQRYLVWSGWAGTTNVEQNLYIAKMSSPTATTGARTVISQPRETWERVVGNPYINEAPEAIKDPNGQLHVVYSANGSWSDQYCLADLRLRAGGDPTYVWDWYKSNGCLFGSNRSTLMSGWDPTLYVNGPGHHSFVLQNGDINTSPPAGSAFPLAYHAVPKGTTYSWANRMWYSGTFMWWSNITYSRSNVPGATTNTGYSLKFFE</sequence>
<evidence type="ECO:0000256" key="4">
    <source>
        <dbReference type="ARBA" id="ARBA00023295"/>
    </source>
</evidence>
<keyword evidence="2" id="KW-0732">Signal</keyword>
<keyword evidence="3 5" id="KW-0378">Hydrolase</keyword>
<proteinExistence type="inferred from homology"/>
<dbReference type="Pfam" id="PF04616">
    <property type="entry name" value="Glyco_hydro_43"/>
    <property type="match status" value="1"/>
</dbReference>
<dbReference type="GO" id="GO:0005975">
    <property type="term" value="P:carbohydrate metabolic process"/>
    <property type="evidence" value="ECO:0007669"/>
    <property type="project" value="InterPro"/>
</dbReference>
<dbReference type="Gene3D" id="2.115.10.20">
    <property type="entry name" value="Glycosyl hydrolase domain, family 43"/>
    <property type="match status" value="1"/>
</dbReference>
<organism evidence="6 7">
    <name type="scientific">Deinococcus yavapaiensis KR-236</name>
    <dbReference type="NCBI Taxonomy" id="694435"/>
    <lineage>
        <taxon>Bacteria</taxon>
        <taxon>Thermotogati</taxon>
        <taxon>Deinococcota</taxon>
        <taxon>Deinococci</taxon>
        <taxon>Deinococcales</taxon>
        <taxon>Deinococcaceae</taxon>
        <taxon>Deinococcus</taxon>
    </lineage>
</organism>
<evidence type="ECO:0000313" key="6">
    <source>
        <dbReference type="EMBL" id="PYE53838.1"/>
    </source>
</evidence>
<evidence type="ECO:0000313" key="7">
    <source>
        <dbReference type="Proteomes" id="UP000248326"/>
    </source>
</evidence>
<dbReference type="PANTHER" id="PTHR43817">
    <property type="entry name" value="GLYCOSYL HYDROLASE"/>
    <property type="match status" value="1"/>
</dbReference>
<dbReference type="Proteomes" id="UP000248326">
    <property type="component" value="Unassembled WGS sequence"/>
</dbReference>
<comment type="caution">
    <text evidence="6">The sequence shown here is derived from an EMBL/GenBank/DDBJ whole genome shotgun (WGS) entry which is preliminary data.</text>
</comment>
<dbReference type="AlphaFoldDB" id="A0A318S7X8"/>
<keyword evidence="4 5" id="KW-0326">Glycosidase</keyword>
<evidence type="ECO:0000256" key="2">
    <source>
        <dbReference type="ARBA" id="ARBA00022729"/>
    </source>
</evidence>
<dbReference type="CDD" id="cd18820">
    <property type="entry name" value="GH43_LbAraf43-like"/>
    <property type="match status" value="1"/>
</dbReference>
<dbReference type="EMBL" id="QJSX01000007">
    <property type="protein sequence ID" value="PYE53838.1"/>
    <property type="molecule type" value="Genomic_DNA"/>
</dbReference>
<comment type="similarity">
    <text evidence="1 5">Belongs to the glycosyl hydrolase 43 family.</text>
</comment>
<dbReference type="PANTHER" id="PTHR43817:SF1">
    <property type="entry name" value="HYDROLASE, FAMILY 43, PUTATIVE (AFU_ORTHOLOGUE AFUA_3G01660)-RELATED"/>
    <property type="match status" value="1"/>
</dbReference>
<gene>
    <name evidence="6" type="ORF">DES52_10796</name>
</gene>